<accession>A0ABQ8SZU8</accession>
<evidence type="ECO:0000313" key="2">
    <source>
        <dbReference type="Proteomes" id="UP001148838"/>
    </source>
</evidence>
<reference evidence="1 2" key="1">
    <citation type="journal article" date="2022" name="Allergy">
        <title>Genome assembly and annotation of Periplaneta americana reveal a comprehensive cockroach allergen profile.</title>
        <authorList>
            <person name="Wang L."/>
            <person name="Xiong Q."/>
            <person name="Saelim N."/>
            <person name="Wang L."/>
            <person name="Nong W."/>
            <person name="Wan A.T."/>
            <person name="Shi M."/>
            <person name="Liu X."/>
            <person name="Cao Q."/>
            <person name="Hui J.H.L."/>
            <person name="Sookrung N."/>
            <person name="Leung T.F."/>
            <person name="Tungtrongchitr A."/>
            <person name="Tsui S.K.W."/>
        </authorList>
    </citation>
    <scope>NUCLEOTIDE SEQUENCE [LARGE SCALE GENOMIC DNA]</scope>
    <source>
        <strain evidence="1">PWHHKU_190912</strain>
    </source>
</reference>
<name>A0ABQ8SZU8_PERAM</name>
<comment type="caution">
    <text evidence="1">The sequence shown here is derived from an EMBL/GenBank/DDBJ whole genome shotgun (WGS) entry which is preliminary data.</text>
</comment>
<gene>
    <name evidence="1" type="ORF">ANN_15129</name>
</gene>
<keyword evidence="2" id="KW-1185">Reference proteome</keyword>
<sequence length="233" mass="26605">MGHGTVAPRRSQTIKIVNYNMCPEMLYFRVMAFTTLKFTGTIPRVLEDTPMINRQHIHFLHDGAPAHFIRTARRYLDRKFTDRWIGAAERTGGSKINFYNSASSMCYGKLILRCNPEDDRSEHVNKLHLTYRIPSRRAASAAELAVKKKVNKYAHVLDNYIFVPFAVETFGPWSHDAKVLVSQIGQILISITGDRRCTTYLRQRLSIAIQRGNAMSVLGSLPESNPLDELFFL</sequence>
<proteinExistence type="predicted"/>
<evidence type="ECO:0000313" key="1">
    <source>
        <dbReference type="EMBL" id="KAJ4439172.1"/>
    </source>
</evidence>
<dbReference type="EMBL" id="JAJSOF020000019">
    <property type="protein sequence ID" value="KAJ4439172.1"/>
    <property type="molecule type" value="Genomic_DNA"/>
</dbReference>
<protein>
    <submittedName>
        <fullName evidence="1">Uncharacterized protein</fullName>
    </submittedName>
</protein>
<organism evidence="1 2">
    <name type="scientific">Periplaneta americana</name>
    <name type="common">American cockroach</name>
    <name type="synonym">Blatta americana</name>
    <dbReference type="NCBI Taxonomy" id="6978"/>
    <lineage>
        <taxon>Eukaryota</taxon>
        <taxon>Metazoa</taxon>
        <taxon>Ecdysozoa</taxon>
        <taxon>Arthropoda</taxon>
        <taxon>Hexapoda</taxon>
        <taxon>Insecta</taxon>
        <taxon>Pterygota</taxon>
        <taxon>Neoptera</taxon>
        <taxon>Polyneoptera</taxon>
        <taxon>Dictyoptera</taxon>
        <taxon>Blattodea</taxon>
        <taxon>Blattoidea</taxon>
        <taxon>Blattidae</taxon>
        <taxon>Blattinae</taxon>
        <taxon>Periplaneta</taxon>
    </lineage>
</organism>
<dbReference type="Proteomes" id="UP001148838">
    <property type="component" value="Unassembled WGS sequence"/>
</dbReference>